<evidence type="ECO:0000256" key="1">
    <source>
        <dbReference type="ARBA" id="ARBA00009431"/>
    </source>
</evidence>
<keyword evidence="2" id="KW-0121">Carboxypeptidase</keyword>
<comment type="caution">
    <text evidence="6">The sequence shown here is derived from an EMBL/GenBank/DDBJ whole genome shotgun (WGS) entry which is preliminary data.</text>
</comment>
<evidence type="ECO:0000313" key="6">
    <source>
        <dbReference type="EMBL" id="KAH6869424.1"/>
    </source>
</evidence>
<dbReference type="Pfam" id="PF00450">
    <property type="entry name" value="Peptidase_S10"/>
    <property type="match status" value="1"/>
</dbReference>
<dbReference type="EMBL" id="JAGPYM010000072">
    <property type="protein sequence ID" value="KAH6869424.1"/>
    <property type="molecule type" value="Genomic_DNA"/>
</dbReference>
<evidence type="ECO:0000256" key="3">
    <source>
        <dbReference type="ARBA" id="ARBA00022670"/>
    </source>
</evidence>
<dbReference type="InterPro" id="IPR029058">
    <property type="entry name" value="AB_hydrolase_fold"/>
</dbReference>
<feature type="non-terminal residue" evidence="6">
    <location>
        <position position="66"/>
    </location>
</feature>
<dbReference type="Proteomes" id="UP000777438">
    <property type="component" value="Unassembled WGS sequence"/>
</dbReference>
<comment type="similarity">
    <text evidence="1">Belongs to the peptidase S10 family.</text>
</comment>
<keyword evidence="7" id="KW-1185">Reference proteome</keyword>
<keyword evidence="5" id="KW-0325">Glycoprotein</keyword>
<dbReference type="OrthoDB" id="443318at2759"/>
<accession>A0A9P8VQD1</accession>
<dbReference type="InterPro" id="IPR033124">
    <property type="entry name" value="Ser_caboxypep_his_AS"/>
</dbReference>
<evidence type="ECO:0000256" key="2">
    <source>
        <dbReference type="ARBA" id="ARBA00022645"/>
    </source>
</evidence>
<sequence>NLLWSGHAKFMTQKLQPWYFAGRHDVKARGGEFKRVGRLTLATVDSAGHMAPHDQPMAVSQLIEAW</sequence>
<dbReference type="AlphaFoldDB" id="A0A9P8VQD1"/>
<dbReference type="PROSITE" id="PS00560">
    <property type="entry name" value="CARBOXYPEPT_SER_HIS"/>
    <property type="match status" value="1"/>
</dbReference>
<dbReference type="GO" id="GO:0004185">
    <property type="term" value="F:serine-type carboxypeptidase activity"/>
    <property type="evidence" value="ECO:0007669"/>
    <property type="project" value="InterPro"/>
</dbReference>
<feature type="non-terminal residue" evidence="6">
    <location>
        <position position="1"/>
    </location>
</feature>
<dbReference type="Gene3D" id="3.40.50.12670">
    <property type="match status" value="1"/>
</dbReference>
<dbReference type="SUPFAM" id="SSF53474">
    <property type="entry name" value="alpha/beta-Hydrolases"/>
    <property type="match status" value="1"/>
</dbReference>
<name>A0A9P8VQD1_9HYPO</name>
<evidence type="ECO:0000313" key="7">
    <source>
        <dbReference type="Proteomes" id="UP000777438"/>
    </source>
</evidence>
<protein>
    <recommendedName>
        <fullName evidence="8">Alpha/beta hydrolase</fullName>
    </recommendedName>
</protein>
<evidence type="ECO:0000256" key="5">
    <source>
        <dbReference type="ARBA" id="ARBA00023180"/>
    </source>
</evidence>
<keyword evidence="4" id="KW-0378">Hydrolase</keyword>
<keyword evidence="3" id="KW-0645">Protease</keyword>
<reference evidence="6 7" key="1">
    <citation type="journal article" date="2021" name="Nat. Commun.">
        <title>Genetic determinants of endophytism in the Arabidopsis root mycobiome.</title>
        <authorList>
            <person name="Mesny F."/>
            <person name="Miyauchi S."/>
            <person name="Thiergart T."/>
            <person name="Pickel B."/>
            <person name="Atanasova L."/>
            <person name="Karlsson M."/>
            <person name="Huettel B."/>
            <person name="Barry K.W."/>
            <person name="Haridas S."/>
            <person name="Chen C."/>
            <person name="Bauer D."/>
            <person name="Andreopoulos W."/>
            <person name="Pangilinan J."/>
            <person name="LaButti K."/>
            <person name="Riley R."/>
            <person name="Lipzen A."/>
            <person name="Clum A."/>
            <person name="Drula E."/>
            <person name="Henrissat B."/>
            <person name="Kohler A."/>
            <person name="Grigoriev I.V."/>
            <person name="Martin F.M."/>
            <person name="Hacquard S."/>
        </authorList>
    </citation>
    <scope>NUCLEOTIDE SEQUENCE [LARGE SCALE GENOMIC DNA]</scope>
    <source>
        <strain evidence="6 7">MPI-CAGE-CH-0241</strain>
    </source>
</reference>
<gene>
    <name evidence="6" type="ORF">B0T10DRAFT_366406</name>
</gene>
<dbReference type="GO" id="GO:0006508">
    <property type="term" value="P:proteolysis"/>
    <property type="evidence" value="ECO:0007669"/>
    <property type="project" value="UniProtKB-KW"/>
</dbReference>
<proteinExistence type="inferred from homology"/>
<dbReference type="InterPro" id="IPR001563">
    <property type="entry name" value="Peptidase_S10"/>
</dbReference>
<evidence type="ECO:0008006" key="8">
    <source>
        <dbReference type="Google" id="ProtNLM"/>
    </source>
</evidence>
<organism evidence="6 7">
    <name type="scientific">Thelonectria olida</name>
    <dbReference type="NCBI Taxonomy" id="1576542"/>
    <lineage>
        <taxon>Eukaryota</taxon>
        <taxon>Fungi</taxon>
        <taxon>Dikarya</taxon>
        <taxon>Ascomycota</taxon>
        <taxon>Pezizomycotina</taxon>
        <taxon>Sordariomycetes</taxon>
        <taxon>Hypocreomycetidae</taxon>
        <taxon>Hypocreales</taxon>
        <taxon>Nectriaceae</taxon>
        <taxon>Thelonectria</taxon>
    </lineage>
</organism>
<evidence type="ECO:0000256" key="4">
    <source>
        <dbReference type="ARBA" id="ARBA00022801"/>
    </source>
</evidence>